<dbReference type="Proteomes" id="UP001459204">
    <property type="component" value="Unassembled WGS sequence"/>
</dbReference>
<dbReference type="InterPro" id="IPR010870">
    <property type="entry name" value="Porin_O/P"/>
</dbReference>
<keyword evidence="1" id="KW-0732">Signal</keyword>
<dbReference type="InterPro" id="IPR023614">
    <property type="entry name" value="Porin_dom_sf"/>
</dbReference>
<feature type="signal peptide" evidence="1">
    <location>
        <begin position="1"/>
        <end position="31"/>
    </location>
</feature>
<keyword evidence="3" id="KW-1185">Reference proteome</keyword>
<accession>A0ABU9J1F4</accession>
<dbReference type="EMBL" id="JBBWWT010000005">
    <property type="protein sequence ID" value="MEL1265065.1"/>
    <property type="molecule type" value="Genomic_DNA"/>
</dbReference>
<feature type="chain" id="PRO_5046748993" evidence="1">
    <location>
        <begin position="32"/>
        <end position="489"/>
    </location>
</feature>
<dbReference type="SUPFAM" id="SSF56935">
    <property type="entry name" value="Porins"/>
    <property type="match status" value="1"/>
</dbReference>
<name>A0ABU9J1F4_9GAMM</name>
<dbReference type="Pfam" id="PF07396">
    <property type="entry name" value="Porin_O_P"/>
    <property type="match status" value="1"/>
</dbReference>
<gene>
    <name evidence="2" type="ORF">AAD027_11915</name>
</gene>
<protein>
    <submittedName>
        <fullName evidence="2">Porin</fullName>
    </submittedName>
</protein>
<proteinExistence type="predicted"/>
<evidence type="ECO:0000256" key="1">
    <source>
        <dbReference type="SAM" id="SignalP"/>
    </source>
</evidence>
<evidence type="ECO:0000313" key="2">
    <source>
        <dbReference type="EMBL" id="MEL1265065.1"/>
    </source>
</evidence>
<comment type="caution">
    <text evidence="2">The sequence shown here is derived from an EMBL/GenBank/DDBJ whole genome shotgun (WGS) entry which is preliminary data.</text>
</comment>
<organism evidence="2 3">
    <name type="scientific">Pseudoxanthomonas putridarboris</name>
    <dbReference type="NCBI Taxonomy" id="752605"/>
    <lineage>
        <taxon>Bacteria</taxon>
        <taxon>Pseudomonadati</taxon>
        <taxon>Pseudomonadota</taxon>
        <taxon>Gammaproteobacteria</taxon>
        <taxon>Lysobacterales</taxon>
        <taxon>Lysobacteraceae</taxon>
        <taxon>Pseudoxanthomonas</taxon>
    </lineage>
</organism>
<sequence>MRTESGTGRRQGRGAAWIGALACSLAVPAFAQSQPTVEQLLQRLEALERRVGDAPAAVASEAGEGAPATLGDVDQRLRILERRLELQQEEQVAKAKEAPVVAVNDKGVSLKSANGDYEFRLRGLVQGDARFFFDDDASPQNDTFLFRRIRPTLEGSLGKLVSFRLTPEFAGDSTTIVDAYVDVKLDPAFTLRAGKVKGPIGLERLQSGSAIGLIERSFPTELAPNRELGVQAQGEFAQGRVSYVAGVYNGAPDGRDGATTNPDDEFEYAGRLFFEPFKNTSSSWSGLGFGIAGSIGDKRGAGNNFLPRYRTQGQQQFFNYLSAVAADGEHRRFSPQGYLYRGRFGLLAEYISSEQALLVTSGAAAGTRADLENTAWQATASFVLTGEDASYRGVAKPSRPFGTGGGWGAFELVGRYGVLEIDDAAFPLFADPAVSARKATAWTLGLNWYLTSNLKLVVNYLDTQFEGGAVAGADREDEKAVFSRLQVAF</sequence>
<reference evidence="2 3" key="1">
    <citation type="submission" date="2024-04" db="EMBL/GenBank/DDBJ databases">
        <title>Draft genome sequence of Pseudoxanthomonas putridarboris WD12.</title>
        <authorList>
            <person name="Oh J."/>
        </authorList>
    </citation>
    <scope>NUCLEOTIDE SEQUENCE [LARGE SCALE GENOMIC DNA]</scope>
    <source>
        <strain evidence="2 3">WD12</strain>
    </source>
</reference>
<dbReference type="RefSeq" id="WP_341726239.1">
    <property type="nucleotide sequence ID" value="NZ_JBBWWT010000005.1"/>
</dbReference>
<evidence type="ECO:0000313" key="3">
    <source>
        <dbReference type="Proteomes" id="UP001459204"/>
    </source>
</evidence>
<dbReference type="Gene3D" id="2.40.160.10">
    <property type="entry name" value="Porin"/>
    <property type="match status" value="1"/>
</dbReference>